<protein>
    <recommendedName>
        <fullName evidence="4">non-specific serine/threonine protein kinase</fullName>
        <ecNumber evidence="4">2.7.11.1</ecNumber>
    </recommendedName>
</protein>
<dbReference type="InterPro" id="IPR032675">
    <property type="entry name" value="LRR_dom_sf"/>
</dbReference>
<dbReference type="GO" id="GO:0006952">
    <property type="term" value="P:defense response"/>
    <property type="evidence" value="ECO:0007669"/>
    <property type="project" value="UniProtKB-KW"/>
</dbReference>
<dbReference type="InterPro" id="IPR000719">
    <property type="entry name" value="Prot_kinase_dom"/>
</dbReference>
<dbReference type="AlphaFoldDB" id="A0A9D4XWI0"/>
<evidence type="ECO:0000313" key="28">
    <source>
        <dbReference type="EMBL" id="KAI5428237.1"/>
    </source>
</evidence>
<dbReference type="Pfam" id="PF23598">
    <property type="entry name" value="LRR_14"/>
    <property type="match status" value="1"/>
</dbReference>
<dbReference type="Gramene" id="Psat03G0329500-T1">
    <property type="protein sequence ID" value="KAI5428237.1"/>
    <property type="gene ID" value="KIW84_033295"/>
</dbReference>
<evidence type="ECO:0000256" key="4">
    <source>
        <dbReference type="ARBA" id="ARBA00012513"/>
    </source>
</evidence>
<keyword evidence="18 26" id="KW-1133">Transmembrane helix</keyword>
<gene>
    <name evidence="28" type="ORF">KIW84_033295</name>
</gene>
<keyword evidence="19 26" id="KW-0472">Membrane</keyword>
<evidence type="ECO:0000259" key="27">
    <source>
        <dbReference type="PROSITE" id="PS50011"/>
    </source>
</evidence>
<comment type="similarity">
    <text evidence="23">Belongs to the polygalacturonase-inhibiting protein family.</text>
</comment>
<evidence type="ECO:0000256" key="15">
    <source>
        <dbReference type="ARBA" id="ARBA00022777"/>
    </source>
</evidence>
<evidence type="ECO:0000256" key="5">
    <source>
        <dbReference type="ARBA" id="ARBA00022512"/>
    </source>
</evidence>
<dbReference type="SMART" id="SM00369">
    <property type="entry name" value="LRR_TYP"/>
    <property type="match status" value="9"/>
</dbReference>
<keyword evidence="8" id="KW-0597">Phosphoprotein</keyword>
<dbReference type="PROSITE" id="PS00109">
    <property type="entry name" value="PROTEIN_KINASE_TYR"/>
    <property type="match status" value="1"/>
</dbReference>
<keyword evidence="15" id="KW-0418">Kinase</keyword>
<dbReference type="FunFam" id="3.80.10.10:FF:000400">
    <property type="entry name" value="Nuclear pore complex protein NUP107"/>
    <property type="match status" value="1"/>
</dbReference>
<dbReference type="SUPFAM" id="SSF52047">
    <property type="entry name" value="RNI-like"/>
    <property type="match status" value="2"/>
</dbReference>
<evidence type="ECO:0000256" key="3">
    <source>
        <dbReference type="ARBA" id="ARBA00004479"/>
    </source>
</evidence>
<dbReference type="FunFam" id="1.10.510.10:FF:000445">
    <property type="entry name" value="MDIS1-interacting receptor like kinase 2"/>
    <property type="match status" value="1"/>
</dbReference>
<dbReference type="GO" id="GO:0005524">
    <property type="term" value="F:ATP binding"/>
    <property type="evidence" value="ECO:0007669"/>
    <property type="project" value="UniProtKB-KW"/>
</dbReference>
<dbReference type="Pfam" id="PF00560">
    <property type="entry name" value="LRR_1"/>
    <property type="match status" value="5"/>
</dbReference>
<dbReference type="PROSITE" id="PS50011">
    <property type="entry name" value="PROTEIN_KINASE_DOM"/>
    <property type="match status" value="1"/>
</dbReference>
<dbReference type="InterPro" id="IPR013210">
    <property type="entry name" value="LRR_N_plant-typ"/>
</dbReference>
<dbReference type="EC" id="2.7.11.1" evidence="4"/>
<keyword evidence="14" id="KW-0547">Nucleotide-binding</keyword>
<evidence type="ECO:0000256" key="1">
    <source>
        <dbReference type="ARBA" id="ARBA00004170"/>
    </source>
</evidence>
<keyword evidence="29" id="KW-1185">Reference proteome</keyword>
<keyword evidence="21" id="KW-0675">Receptor</keyword>
<evidence type="ECO:0000256" key="2">
    <source>
        <dbReference type="ARBA" id="ARBA00004191"/>
    </source>
</evidence>
<keyword evidence="17" id="KW-0067">ATP-binding</keyword>
<keyword evidence="13" id="KW-0677">Repeat</keyword>
<evidence type="ECO:0000256" key="25">
    <source>
        <dbReference type="ARBA" id="ARBA00048679"/>
    </source>
</evidence>
<evidence type="ECO:0000256" key="19">
    <source>
        <dbReference type="ARBA" id="ARBA00023136"/>
    </source>
</evidence>
<dbReference type="Pfam" id="PF00069">
    <property type="entry name" value="Pkinase"/>
    <property type="match status" value="1"/>
</dbReference>
<dbReference type="GO" id="GO:0009653">
    <property type="term" value="P:anatomical structure morphogenesis"/>
    <property type="evidence" value="ECO:0007669"/>
    <property type="project" value="UniProtKB-ARBA"/>
</dbReference>
<dbReference type="InterPro" id="IPR055414">
    <property type="entry name" value="LRR_R13L4/SHOC2-like"/>
</dbReference>
<evidence type="ECO:0000256" key="7">
    <source>
        <dbReference type="ARBA" id="ARBA00022527"/>
    </source>
</evidence>
<dbReference type="InterPro" id="IPR051716">
    <property type="entry name" value="Plant_RL_S/T_kinase"/>
</dbReference>
<accession>A0A9D4XWI0</accession>
<evidence type="ECO:0000256" key="10">
    <source>
        <dbReference type="ARBA" id="ARBA00022679"/>
    </source>
</evidence>
<dbReference type="InterPro" id="IPR001611">
    <property type="entry name" value="Leu-rich_rpt"/>
</dbReference>
<evidence type="ECO:0000256" key="18">
    <source>
        <dbReference type="ARBA" id="ARBA00022989"/>
    </source>
</evidence>
<dbReference type="GO" id="GO:0099402">
    <property type="term" value="P:plant organ development"/>
    <property type="evidence" value="ECO:0007669"/>
    <property type="project" value="UniProtKB-ARBA"/>
</dbReference>
<keyword evidence="20" id="KW-1015">Disulfide bond</keyword>
<dbReference type="SUPFAM" id="SSF56112">
    <property type="entry name" value="Protein kinase-like (PK-like)"/>
    <property type="match status" value="1"/>
</dbReference>
<evidence type="ECO:0000256" key="24">
    <source>
        <dbReference type="ARBA" id="ARBA00047899"/>
    </source>
</evidence>
<evidence type="ECO:0000256" key="22">
    <source>
        <dbReference type="ARBA" id="ARBA00023180"/>
    </source>
</evidence>
<keyword evidence="12" id="KW-0732">Signal</keyword>
<dbReference type="Gene3D" id="1.10.510.10">
    <property type="entry name" value="Transferase(Phosphotransferase) domain 1"/>
    <property type="match status" value="1"/>
</dbReference>
<evidence type="ECO:0000256" key="12">
    <source>
        <dbReference type="ARBA" id="ARBA00022729"/>
    </source>
</evidence>
<keyword evidence="11 26" id="KW-0812">Transmembrane</keyword>
<keyword evidence="22" id="KW-0325">Glycoprotein</keyword>
<dbReference type="Gene3D" id="3.80.10.10">
    <property type="entry name" value="Ribonuclease Inhibitor"/>
    <property type="match status" value="4"/>
</dbReference>
<evidence type="ECO:0000313" key="29">
    <source>
        <dbReference type="Proteomes" id="UP001058974"/>
    </source>
</evidence>
<dbReference type="InterPro" id="IPR008266">
    <property type="entry name" value="Tyr_kinase_AS"/>
</dbReference>
<evidence type="ECO:0000256" key="26">
    <source>
        <dbReference type="SAM" id="Phobius"/>
    </source>
</evidence>
<comment type="caution">
    <text evidence="28">The sequence shown here is derived from an EMBL/GenBank/DDBJ whole genome shotgun (WGS) entry which is preliminary data.</text>
</comment>
<organism evidence="28 29">
    <name type="scientific">Pisum sativum</name>
    <name type="common">Garden pea</name>
    <name type="synonym">Lathyrus oleraceus</name>
    <dbReference type="NCBI Taxonomy" id="3888"/>
    <lineage>
        <taxon>Eukaryota</taxon>
        <taxon>Viridiplantae</taxon>
        <taxon>Streptophyta</taxon>
        <taxon>Embryophyta</taxon>
        <taxon>Tracheophyta</taxon>
        <taxon>Spermatophyta</taxon>
        <taxon>Magnoliopsida</taxon>
        <taxon>eudicotyledons</taxon>
        <taxon>Gunneridae</taxon>
        <taxon>Pentapetalae</taxon>
        <taxon>rosids</taxon>
        <taxon>fabids</taxon>
        <taxon>Fabales</taxon>
        <taxon>Fabaceae</taxon>
        <taxon>Papilionoideae</taxon>
        <taxon>50 kb inversion clade</taxon>
        <taxon>NPAAA clade</taxon>
        <taxon>Hologalegina</taxon>
        <taxon>IRL clade</taxon>
        <taxon>Fabeae</taxon>
        <taxon>Lathyrus</taxon>
    </lineage>
</organism>
<evidence type="ECO:0000256" key="21">
    <source>
        <dbReference type="ARBA" id="ARBA00023170"/>
    </source>
</evidence>
<evidence type="ECO:0000256" key="16">
    <source>
        <dbReference type="ARBA" id="ARBA00022821"/>
    </source>
</evidence>
<dbReference type="Proteomes" id="UP001058974">
    <property type="component" value="Chromosome 3"/>
</dbReference>
<comment type="catalytic activity">
    <reaction evidence="25">
        <text>L-seryl-[protein] + ATP = O-phospho-L-seryl-[protein] + ADP + H(+)</text>
        <dbReference type="Rhea" id="RHEA:17989"/>
        <dbReference type="Rhea" id="RHEA-COMP:9863"/>
        <dbReference type="Rhea" id="RHEA-COMP:11604"/>
        <dbReference type="ChEBI" id="CHEBI:15378"/>
        <dbReference type="ChEBI" id="CHEBI:29999"/>
        <dbReference type="ChEBI" id="CHEBI:30616"/>
        <dbReference type="ChEBI" id="CHEBI:83421"/>
        <dbReference type="ChEBI" id="CHEBI:456216"/>
        <dbReference type="EC" id="2.7.11.1"/>
    </reaction>
</comment>
<sequence>MDPIATPKPKSFFSNNNNHIFPHDNTLYTTHFDHEKIINPSTNIDYNSATIYIIMIMFIILFVLSSLSCSQAVFEAIEIEAQALLKWKHTFDNHSQTLLSTWINNTNPCTWRGIQCHKSKSISIINLENFGLKGTLHSLTFSSFPNLITINIYRNHFYGTIPPQIGNMSKISTLNFSRNPIEGSIPQQIFTLKSLQNLDFSVCKLSGEISNSIGNLSNLLYLDLGSNDFSGGSIPPEIGKLNKLGYLAIPESSLIGSIPKEIGLLTNLILIDLSCNSLSGVIPETIGNMSKLNKLILSNNTMFSGPIPQSLWNMSSLNVIYFQNMNLSGSISDSIQNLVNLNELALDENRLSGSIPSTIGKLKNLVVLYLLFNRLSGSIPASIGNLINLDVLSLQVNNLSGTIPDSIGNLKKLTVFEVASNKLHGRIPNGLYNITNWESFVVSENYLVGHLPSQICSGGKLSYLNAYHNRFTGPVPTSLKNCSSIERIRLEENQIEGDISQDFGVYPKLRYLDMSDNKFHGHLSTNWEKSLDLDTFKVSNNNISGVIPLEIIGLTKLGKLHLSSNQLTGKLPKELGDMKSLVELKISNNQLRDNIPIEIGMLQRLEMLDLGGNELSGTIPEEVTRLPRLRLLNLSRNKIEGSIPHQFGSALESLDLSGNFLNGKIPTAFGDLVQLSMLNLSHNMLSGTIPLNFERSLDFVNISDNQLDGPLPKIPAFLNASFESFKNNKGLCGNISGLDPCATSHSRKSKNVLWSVLIALGALILAVCSVGVSMYILCRRKSSKKESQTEEAQRGVLFSIWTHDGKMMFENIIEATENFDDKHLIGVGSQGSVYKAELSSDLVVAVKKFHFVTDETKSYFSSKPFISEIETLTEIKHRNIIKLYGFCSHSKFSFLVYKFMEGGSLDKMLNNDTQATAFDWEKRVNVVKGVANALSYLHHDCSPPIIHRDISSKNVLLNLDYEAHVSDFGTAKFLKPGLPSYTHFAGTFGYAAPELAQTVEANEKCDVYSFGVLALEIIMGKHPGDLISLFLSPSTRSMADNMLLKDVLDQRPQQVMKPIDEEVILIARLALACLSQKPHSRPTMEQVSKMLAIGKTPLGNQLRMIRLGQLE</sequence>
<comment type="subcellular location">
    <subcellularLocation>
        <location evidence="1">Membrane</location>
        <topology evidence="1">Peripheral membrane protein</topology>
    </subcellularLocation>
    <subcellularLocation>
        <location evidence="3">Membrane</location>
        <topology evidence="3">Single-pass type I membrane protein</topology>
    </subcellularLocation>
    <subcellularLocation>
        <location evidence="2">Secreted</location>
        <location evidence="2">Cell wall</location>
    </subcellularLocation>
</comment>
<dbReference type="EMBL" id="JAMSHJ010000003">
    <property type="protein sequence ID" value="KAI5428237.1"/>
    <property type="molecule type" value="Genomic_DNA"/>
</dbReference>
<dbReference type="Pfam" id="PF13855">
    <property type="entry name" value="LRR_8"/>
    <property type="match status" value="2"/>
</dbReference>
<keyword evidence="7" id="KW-0723">Serine/threonine-protein kinase</keyword>
<dbReference type="InterPro" id="IPR011009">
    <property type="entry name" value="Kinase-like_dom_sf"/>
</dbReference>
<evidence type="ECO:0000256" key="14">
    <source>
        <dbReference type="ARBA" id="ARBA00022741"/>
    </source>
</evidence>
<dbReference type="PANTHER" id="PTHR48053:SF124">
    <property type="entry name" value="LRR RECEPTOR-LIKE KINASE FAMILY PROTEIN"/>
    <property type="match status" value="1"/>
</dbReference>
<keyword evidence="6" id="KW-0964">Secreted</keyword>
<evidence type="ECO:0000256" key="13">
    <source>
        <dbReference type="ARBA" id="ARBA00022737"/>
    </source>
</evidence>
<reference evidence="28 29" key="1">
    <citation type="journal article" date="2022" name="Nat. Genet.">
        <title>Improved pea reference genome and pan-genome highlight genomic features and evolutionary characteristics.</title>
        <authorList>
            <person name="Yang T."/>
            <person name="Liu R."/>
            <person name="Luo Y."/>
            <person name="Hu S."/>
            <person name="Wang D."/>
            <person name="Wang C."/>
            <person name="Pandey M.K."/>
            <person name="Ge S."/>
            <person name="Xu Q."/>
            <person name="Li N."/>
            <person name="Li G."/>
            <person name="Huang Y."/>
            <person name="Saxena R.K."/>
            <person name="Ji Y."/>
            <person name="Li M."/>
            <person name="Yan X."/>
            <person name="He Y."/>
            <person name="Liu Y."/>
            <person name="Wang X."/>
            <person name="Xiang C."/>
            <person name="Varshney R.K."/>
            <person name="Ding H."/>
            <person name="Gao S."/>
            <person name="Zong X."/>
        </authorList>
    </citation>
    <scope>NUCLEOTIDE SEQUENCE [LARGE SCALE GENOMIC DNA]</scope>
    <source>
        <strain evidence="28 29">cv. Zhongwan 6</strain>
    </source>
</reference>
<keyword evidence="9" id="KW-0433">Leucine-rich repeat</keyword>
<evidence type="ECO:0000256" key="8">
    <source>
        <dbReference type="ARBA" id="ARBA00022553"/>
    </source>
</evidence>
<feature type="domain" description="Protein kinase" evidence="27">
    <location>
        <begin position="819"/>
        <end position="1093"/>
    </location>
</feature>
<evidence type="ECO:0000256" key="6">
    <source>
        <dbReference type="ARBA" id="ARBA00022525"/>
    </source>
</evidence>
<evidence type="ECO:0000256" key="17">
    <source>
        <dbReference type="ARBA" id="ARBA00022840"/>
    </source>
</evidence>
<dbReference type="Gene3D" id="3.30.200.20">
    <property type="entry name" value="Phosphorylase Kinase, domain 1"/>
    <property type="match status" value="1"/>
</dbReference>
<evidence type="ECO:0000256" key="9">
    <source>
        <dbReference type="ARBA" id="ARBA00022614"/>
    </source>
</evidence>
<evidence type="ECO:0000256" key="11">
    <source>
        <dbReference type="ARBA" id="ARBA00022692"/>
    </source>
</evidence>
<name>A0A9D4XWI0_PEA</name>
<dbReference type="FunFam" id="3.30.200.20:FF:000309">
    <property type="entry name" value="Leucine-rich repeat receptor protein kinase MSP1"/>
    <property type="match status" value="1"/>
</dbReference>
<dbReference type="PANTHER" id="PTHR48053">
    <property type="entry name" value="LEUCINE RICH REPEAT FAMILY PROTEIN, EXPRESSED"/>
    <property type="match status" value="1"/>
</dbReference>
<evidence type="ECO:0000256" key="23">
    <source>
        <dbReference type="ARBA" id="ARBA00038043"/>
    </source>
</evidence>
<proteinExistence type="inferred from homology"/>
<comment type="catalytic activity">
    <reaction evidence="24">
        <text>L-threonyl-[protein] + ATP = O-phospho-L-threonyl-[protein] + ADP + H(+)</text>
        <dbReference type="Rhea" id="RHEA:46608"/>
        <dbReference type="Rhea" id="RHEA-COMP:11060"/>
        <dbReference type="Rhea" id="RHEA-COMP:11605"/>
        <dbReference type="ChEBI" id="CHEBI:15378"/>
        <dbReference type="ChEBI" id="CHEBI:30013"/>
        <dbReference type="ChEBI" id="CHEBI:30616"/>
        <dbReference type="ChEBI" id="CHEBI:61977"/>
        <dbReference type="ChEBI" id="CHEBI:456216"/>
        <dbReference type="EC" id="2.7.11.1"/>
    </reaction>
</comment>
<dbReference type="InterPro" id="IPR003591">
    <property type="entry name" value="Leu-rich_rpt_typical-subtyp"/>
</dbReference>
<dbReference type="FunFam" id="3.80.10.10:FF:000095">
    <property type="entry name" value="LRR receptor-like serine/threonine-protein kinase GSO1"/>
    <property type="match status" value="2"/>
</dbReference>
<keyword evidence="5" id="KW-0134">Cell wall</keyword>
<feature type="transmembrane region" description="Helical" evidence="26">
    <location>
        <begin position="49"/>
        <end position="67"/>
    </location>
</feature>
<keyword evidence="16" id="KW-0611">Plant defense</keyword>
<dbReference type="GO" id="GO:0004674">
    <property type="term" value="F:protein serine/threonine kinase activity"/>
    <property type="evidence" value="ECO:0007669"/>
    <property type="project" value="UniProtKB-KW"/>
</dbReference>
<feature type="transmembrane region" description="Helical" evidence="26">
    <location>
        <begin position="752"/>
        <end position="778"/>
    </location>
</feature>
<dbReference type="Pfam" id="PF08263">
    <property type="entry name" value="LRRNT_2"/>
    <property type="match status" value="1"/>
</dbReference>
<keyword evidence="10" id="KW-0808">Transferase</keyword>
<dbReference type="GO" id="GO:0016020">
    <property type="term" value="C:membrane"/>
    <property type="evidence" value="ECO:0007669"/>
    <property type="project" value="UniProtKB-SubCell"/>
</dbReference>
<evidence type="ECO:0000256" key="20">
    <source>
        <dbReference type="ARBA" id="ARBA00023157"/>
    </source>
</evidence>